<reference evidence="7 8" key="1">
    <citation type="submission" date="2019-07" db="EMBL/GenBank/DDBJ databases">
        <title>New species of Amycolatopsis and Streptomyces.</title>
        <authorList>
            <person name="Duangmal K."/>
            <person name="Teo W.F.A."/>
            <person name="Lipun K."/>
        </authorList>
    </citation>
    <scope>NUCLEOTIDE SEQUENCE [LARGE SCALE GENOMIC DNA]</scope>
    <source>
        <strain evidence="7 8">NBRC 109810</strain>
    </source>
</reference>
<keyword evidence="8" id="KW-1185">Reference proteome</keyword>
<evidence type="ECO:0000256" key="4">
    <source>
        <dbReference type="ARBA" id="ARBA00023002"/>
    </source>
</evidence>
<dbReference type="PANTHER" id="PTHR10578">
    <property type="entry name" value="S -2-HYDROXY-ACID OXIDASE-RELATED"/>
    <property type="match status" value="1"/>
</dbReference>
<organism evidence="7 8">
    <name type="scientific">Streptomyces adustus</name>
    <dbReference type="NCBI Taxonomy" id="1609272"/>
    <lineage>
        <taxon>Bacteria</taxon>
        <taxon>Bacillati</taxon>
        <taxon>Actinomycetota</taxon>
        <taxon>Actinomycetes</taxon>
        <taxon>Kitasatosporales</taxon>
        <taxon>Streptomycetaceae</taxon>
        <taxon>Streptomyces</taxon>
    </lineage>
</organism>
<evidence type="ECO:0000256" key="5">
    <source>
        <dbReference type="SAM" id="MobiDB-lite"/>
    </source>
</evidence>
<evidence type="ECO:0000256" key="1">
    <source>
        <dbReference type="ARBA" id="ARBA00001917"/>
    </source>
</evidence>
<feature type="domain" description="FMN hydroxy acid dehydrogenase" evidence="6">
    <location>
        <begin position="1"/>
        <end position="150"/>
    </location>
</feature>
<evidence type="ECO:0000313" key="7">
    <source>
        <dbReference type="EMBL" id="MPY35326.1"/>
    </source>
</evidence>
<dbReference type="AlphaFoldDB" id="A0A5N8VKE9"/>
<accession>A0A5N8VKE9</accession>
<dbReference type="InterPro" id="IPR000262">
    <property type="entry name" value="FMN-dep_DH"/>
</dbReference>
<dbReference type="PROSITE" id="PS51349">
    <property type="entry name" value="FMN_HYDROXY_ACID_DH_2"/>
    <property type="match status" value="1"/>
</dbReference>
<evidence type="ECO:0000259" key="6">
    <source>
        <dbReference type="PROSITE" id="PS51349"/>
    </source>
</evidence>
<protein>
    <recommendedName>
        <fullName evidence="6">FMN hydroxy acid dehydrogenase domain-containing protein</fullName>
    </recommendedName>
</protein>
<dbReference type="InterPro" id="IPR013785">
    <property type="entry name" value="Aldolase_TIM"/>
</dbReference>
<sequence length="150" mass="15512">MHLSFVKVGLGAVLDAPVLLAPTAAPGLFHADGEIATVRGPADSDALLTLSTFSSWTTEEVGSAARGPSWFRLHVHGDRGLTADLVRRARSARTGACVWSRSAPLSPHGASGTRGTAGRCPLTGDPPTSRMLPRTRPPAAASTVRAAIPQ</sequence>
<gene>
    <name evidence="7" type="ORF">FNH09_30045</name>
</gene>
<proteinExistence type="predicted"/>
<dbReference type="GO" id="GO:0016491">
    <property type="term" value="F:oxidoreductase activity"/>
    <property type="evidence" value="ECO:0007669"/>
    <property type="project" value="UniProtKB-KW"/>
</dbReference>
<evidence type="ECO:0000256" key="2">
    <source>
        <dbReference type="ARBA" id="ARBA00022630"/>
    </source>
</evidence>
<evidence type="ECO:0000256" key="3">
    <source>
        <dbReference type="ARBA" id="ARBA00022643"/>
    </source>
</evidence>
<dbReference type="Pfam" id="PF01070">
    <property type="entry name" value="FMN_dh"/>
    <property type="match status" value="1"/>
</dbReference>
<dbReference type="EMBL" id="VJZD01000153">
    <property type="protein sequence ID" value="MPY35326.1"/>
    <property type="molecule type" value="Genomic_DNA"/>
</dbReference>
<keyword evidence="3" id="KW-0288">FMN</keyword>
<keyword evidence="2" id="KW-0285">Flavoprotein</keyword>
<dbReference type="OrthoDB" id="9770452at2"/>
<feature type="region of interest" description="Disordered" evidence="5">
    <location>
        <begin position="100"/>
        <end position="150"/>
    </location>
</feature>
<keyword evidence="4" id="KW-0560">Oxidoreductase</keyword>
<dbReference type="Proteomes" id="UP000325849">
    <property type="component" value="Unassembled WGS sequence"/>
</dbReference>
<dbReference type="PANTHER" id="PTHR10578:SF107">
    <property type="entry name" value="2-HYDROXYACID OXIDASE 1"/>
    <property type="match status" value="1"/>
</dbReference>
<comment type="cofactor">
    <cofactor evidence="1">
        <name>FMN</name>
        <dbReference type="ChEBI" id="CHEBI:58210"/>
    </cofactor>
</comment>
<name>A0A5N8VKE9_9ACTN</name>
<evidence type="ECO:0000313" key="8">
    <source>
        <dbReference type="Proteomes" id="UP000325849"/>
    </source>
</evidence>
<dbReference type="SUPFAM" id="SSF51395">
    <property type="entry name" value="FMN-linked oxidoreductases"/>
    <property type="match status" value="1"/>
</dbReference>
<dbReference type="InterPro" id="IPR037396">
    <property type="entry name" value="FMN_HAD"/>
</dbReference>
<comment type="caution">
    <text evidence="7">The sequence shown here is derived from an EMBL/GenBank/DDBJ whole genome shotgun (WGS) entry which is preliminary data.</text>
</comment>
<dbReference type="Gene3D" id="3.20.20.70">
    <property type="entry name" value="Aldolase class I"/>
    <property type="match status" value="1"/>
</dbReference>